<proteinExistence type="predicted"/>
<dbReference type="Pfam" id="PF14014">
    <property type="entry name" value="DUF4230"/>
    <property type="match status" value="1"/>
</dbReference>
<evidence type="ECO:0000313" key="2">
    <source>
        <dbReference type="Proteomes" id="UP000563151"/>
    </source>
</evidence>
<keyword evidence="2" id="KW-1185">Reference proteome</keyword>
<accession>A0A923J2E4</accession>
<dbReference type="InterPro" id="IPR025324">
    <property type="entry name" value="DUF4230"/>
</dbReference>
<sequence length="219" mass="25182">MVKFFKKRTLFIILISIILGFSICYKFLVNPKINSLPGMTKSIEKMSRKSITSEAIINKIHEKKELIIMEAELSDKVVLDDSWGNFAVFKKITYINFNGKGIYTVDLSKIKAENITMQPNIKTIYINVPKPEIKSITINEEKTSYETEKGILRFGEITLSPAENQIMTQKVKERMKEKLSESDMINKALINTKKSIKEIILSVLNNKDSDYTIVVYIEK</sequence>
<dbReference type="AlphaFoldDB" id="A0A923J2E4"/>
<evidence type="ECO:0000313" key="1">
    <source>
        <dbReference type="EMBL" id="MBC2400182.1"/>
    </source>
</evidence>
<dbReference type="Proteomes" id="UP000563151">
    <property type="component" value="Unassembled WGS sequence"/>
</dbReference>
<dbReference type="EMBL" id="JAAZWO010000056">
    <property type="protein sequence ID" value="MBC2400182.1"/>
    <property type="molecule type" value="Genomic_DNA"/>
</dbReference>
<gene>
    <name evidence="1" type="ORF">HGG79_20895</name>
</gene>
<name>A0A923J2E4_CLOTT</name>
<protein>
    <submittedName>
        <fullName evidence="1">DUF4230 domain-containing protein</fullName>
    </submittedName>
</protein>
<reference evidence="1 2" key="1">
    <citation type="submission" date="2020-04" db="EMBL/GenBank/DDBJ databases">
        <title>Genomic insights into acetone-butanol-ethanol (ABE) fermentation by sequencing solventogenic clostridia strains.</title>
        <authorList>
            <person name="Brown S."/>
        </authorList>
    </citation>
    <scope>NUCLEOTIDE SEQUENCE [LARGE SCALE GENOMIC DNA]</scope>
    <source>
        <strain evidence="1 2">DJ011</strain>
    </source>
</reference>
<dbReference type="RefSeq" id="WP_111947608.1">
    <property type="nucleotide sequence ID" value="NZ_JABSWD010000001.1"/>
</dbReference>
<comment type="caution">
    <text evidence="1">The sequence shown here is derived from an EMBL/GenBank/DDBJ whole genome shotgun (WGS) entry which is preliminary data.</text>
</comment>
<organism evidence="1 2">
    <name type="scientific">Clostridium tetanomorphum</name>
    <dbReference type="NCBI Taxonomy" id="1553"/>
    <lineage>
        <taxon>Bacteria</taxon>
        <taxon>Bacillati</taxon>
        <taxon>Bacillota</taxon>
        <taxon>Clostridia</taxon>
        <taxon>Eubacteriales</taxon>
        <taxon>Clostridiaceae</taxon>
        <taxon>Clostridium</taxon>
    </lineage>
</organism>